<evidence type="ECO:0000256" key="5">
    <source>
        <dbReference type="ARBA" id="ARBA00022989"/>
    </source>
</evidence>
<evidence type="ECO:0000256" key="7">
    <source>
        <dbReference type="SAM" id="Phobius"/>
    </source>
</evidence>
<feature type="transmembrane region" description="Helical" evidence="7">
    <location>
        <begin position="130"/>
        <end position="153"/>
    </location>
</feature>
<dbReference type="AlphaFoldDB" id="A0A3B0V3G2"/>
<evidence type="ECO:0000256" key="3">
    <source>
        <dbReference type="ARBA" id="ARBA00022475"/>
    </source>
</evidence>
<protein>
    <submittedName>
        <fullName evidence="9">O-antigen export system permease protein RfbD</fullName>
    </submittedName>
</protein>
<dbReference type="GO" id="GO:0005886">
    <property type="term" value="C:plasma membrane"/>
    <property type="evidence" value="ECO:0007669"/>
    <property type="project" value="UniProtKB-SubCell"/>
</dbReference>
<accession>A0A3B0V3G2</accession>
<feature type="transmembrane region" description="Helical" evidence="7">
    <location>
        <begin position="220"/>
        <end position="242"/>
    </location>
</feature>
<dbReference type="InterPro" id="IPR013525">
    <property type="entry name" value="ABC2_TM"/>
</dbReference>
<feature type="domain" description="ABC transmembrane type-2" evidence="8">
    <location>
        <begin position="19"/>
        <end position="244"/>
    </location>
</feature>
<keyword evidence="5 7" id="KW-1133">Transmembrane helix</keyword>
<feature type="transmembrane region" description="Helical" evidence="7">
    <location>
        <begin position="99"/>
        <end position="124"/>
    </location>
</feature>
<evidence type="ECO:0000256" key="1">
    <source>
        <dbReference type="ARBA" id="ARBA00004651"/>
    </source>
</evidence>
<dbReference type="EMBL" id="UOEW01000089">
    <property type="protein sequence ID" value="VAW34913.1"/>
    <property type="molecule type" value="Genomic_DNA"/>
</dbReference>
<name>A0A3B0V3G2_9ZZZZ</name>
<keyword evidence="3" id="KW-1003">Cell membrane</keyword>
<sequence length="252" mass="29216">MFYYFFKRELKDKYLGNLTGFAWVFIQPIITLLIYWFVFDKIFQSRFSKEQQEVGFIVYLAVGFWPWMAFSESIIKSITSVSEKKELIGKITIDLKIPVVASVAAIFFLHMLGYILVLTSLAVFNDNFDYVSIPLVVFPLLQMFCLAIAMGLLLSAIQIFVRDTLQLMTTLITLWFFLTPIIYSESFLPEKYRAIIQINPLYTPITFIQKAIITKESLPWLNLLTLSVLTGLLLFIAIRVFNKLAPSFEDFK</sequence>
<feature type="transmembrane region" description="Helical" evidence="7">
    <location>
        <begin position="56"/>
        <end position="78"/>
    </location>
</feature>
<dbReference type="GO" id="GO:0015920">
    <property type="term" value="P:lipopolysaccharide transport"/>
    <property type="evidence" value="ECO:0007669"/>
    <property type="project" value="TreeGrafter"/>
</dbReference>
<evidence type="ECO:0000313" key="9">
    <source>
        <dbReference type="EMBL" id="VAW34913.1"/>
    </source>
</evidence>
<evidence type="ECO:0000259" key="8">
    <source>
        <dbReference type="PROSITE" id="PS51012"/>
    </source>
</evidence>
<evidence type="ECO:0000256" key="4">
    <source>
        <dbReference type="ARBA" id="ARBA00022692"/>
    </source>
</evidence>
<proteinExistence type="predicted"/>
<dbReference type="PROSITE" id="PS51012">
    <property type="entry name" value="ABC_TM2"/>
    <property type="match status" value="1"/>
</dbReference>
<dbReference type="PANTHER" id="PTHR30413:SF10">
    <property type="entry name" value="CAPSULE POLYSACCHARIDE EXPORT INNER-MEMBRANE PROTEIN CTRC"/>
    <property type="match status" value="1"/>
</dbReference>
<keyword evidence="6 7" id="KW-0472">Membrane</keyword>
<dbReference type="InterPro" id="IPR047817">
    <property type="entry name" value="ABC2_TM_bact-type"/>
</dbReference>
<keyword evidence="4 7" id="KW-0812">Transmembrane</keyword>
<evidence type="ECO:0000256" key="6">
    <source>
        <dbReference type="ARBA" id="ARBA00023136"/>
    </source>
</evidence>
<keyword evidence="2" id="KW-0813">Transport</keyword>
<organism evidence="9">
    <name type="scientific">hydrothermal vent metagenome</name>
    <dbReference type="NCBI Taxonomy" id="652676"/>
    <lineage>
        <taxon>unclassified sequences</taxon>
        <taxon>metagenomes</taxon>
        <taxon>ecological metagenomes</taxon>
    </lineage>
</organism>
<evidence type="ECO:0000256" key="2">
    <source>
        <dbReference type="ARBA" id="ARBA00022448"/>
    </source>
</evidence>
<reference evidence="9" key="1">
    <citation type="submission" date="2018-06" db="EMBL/GenBank/DDBJ databases">
        <authorList>
            <person name="Zhirakovskaya E."/>
        </authorList>
    </citation>
    <scope>NUCLEOTIDE SEQUENCE</scope>
</reference>
<dbReference type="Pfam" id="PF01061">
    <property type="entry name" value="ABC2_membrane"/>
    <property type="match status" value="1"/>
</dbReference>
<dbReference type="PANTHER" id="PTHR30413">
    <property type="entry name" value="INNER MEMBRANE TRANSPORT PERMEASE"/>
    <property type="match status" value="1"/>
</dbReference>
<feature type="transmembrane region" description="Helical" evidence="7">
    <location>
        <begin position="14"/>
        <end position="36"/>
    </location>
</feature>
<comment type="subcellular location">
    <subcellularLocation>
        <location evidence="1">Cell membrane</location>
        <topology evidence="1">Multi-pass membrane protein</topology>
    </subcellularLocation>
</comment>
<gene>
    <name evidence="9" type="ORF">MNBD_GAMMA01-2175</name>
</gene>
<dbReference type="GO" id="GO:0140359">
    <property type="term" value="F:ABC-type transporter activity"/>
    <property type="evidence" value="ECO:0007669"/>
    <property type="project" value="InterPro"/>
</dbReference>